<proteinExistence type="predicted"/>
<protein>
    <submittedName>
        <fullName evidence="2">Uncharacterized protein</fullName>
    </submittedName>
</protein>
<feature type="compositionally biased region" description="Pro residues" evidence="1">
    <location>
        <begin position="70"/>
        <end position="85"/>
    </location>
</feature>
<accession>A0ABV5G3A1</accession>
<name>A0ABV5G3A1_9MICC</name>
<organism evidence="2 3">
    <name type="scientific">Citricoccus parietis</name>
    <dbReference type="NCBI Taxonomy" id="592307"/>
    <lineage>
        <taxon>Bacteria</taxon>
        <taxon>Bacillati</taxon>
        <taxon>Actinomycetota</taxon>
        <taxon>Actinomycetes</taxon>
        <taxon>Micrococcales</taxon>
        <taxon>Micrococcaceae</taxon>
        <taxon>Citricoccus</taxon>
    </lineage>
</organism>
<sequence>MDVPSPRGPDDEFSGVHRFSVGLRQRYQPPTAEDPPLTGRVLSTSAAVTPGSGLTAGPALTARWSRPRSPGVPEPLPGPPVGERW</sequence>
<evidence type="ECO:0000313" key="3">
    <source>
        <dbReference type="Proteomes" id="UP001589575"/>
    </source>
</evidence>
<comment type="caution">
    <text evidence="2">The sequence shown here is derived from an EMBL/GenBank/DDBJ whole genome shotgun (WGS) entry which is preliminary data.</text>
</comment>
<dbReference type="EMBL" id="JBHMFI010000001">
    <property type="protein sequence ID" value="MFB9072943.1"/>
    <property type="molecule type" value="Genomic_DNA"/>
</dbReference>
<reference evidence="2 3" key="1">
    <citation type="submission" date="2024-09" db="EMBL/GenBank/DDBJ databases">
        <authorList>
            <person name="Sun Q."/>
            <person name="Mori K."/>
        </authorList>
    </citation>
    <scope>NUCLEOTIDE SEQUENCE [LARGE SCALE GENOMIC DNA]</scope>
    <source>
        <strain evidence="2 3">CCM 7609</strain>
    </source>
</reference>
<dbReference type="Proteomes" id="UP001589575">
    <property type="component" value="Unassembled WGS sequence"/>
</dbReference>
<gene>
    <name evidence="2" type="ORF">ACFFX0_17735</name>
</gene>
<feature type="region of interest" description="Disordered" evidence="1">
    <location>
        <begin position="48"/>
        <end position="85"/>
    </location>
</feature>
<evidence type="ECO:0000256" key="1">
    <source>
        <dbReference type="SAM" id="MobiDB-lite"/>
    </source>
</evidence>
<evidence type="ECO:0000313" key="2">
    <source>
        <dbReference type="EMBL" id="MFB9072943.1"/>
    </source>
</evidence>
<keyword evidence="3" id="KW-1185">Reference proteome</keyword>